<dbReference type="InterPro" id="IPR036390">
    <property type="entry name" value="WH_DNA-bd_sf"/>
</dbReference>
<dbReference type="GO" id="GO:0006511">
    <property type="term" value="P:ubiquitin-dependent protein catabolic process"/>
    <property type="evidence" value="ECO:0007669"/>
    <property type="project" value="InterPro"/>
</dbReference>
<dbReference type="Gene3D" id="1.20.1310.10">
    <property type="entry name" value="Cullin Repeats"/>
    <property type="match status" value="4"/>
</dbReference>
<dbReference type="PANTHER" id="PTHR11932">
    <property type="entry name" value="CULLIN"/>
    <property type="match status" value="1"/>
</dbReference>
<dbReference type="InterPro" id="IPR036388">
    <property type="entry name" value="WH-like_DNA-bd_sf"/>
</dbReference>
<dbReference type="Pfam" id="PF00888">
    <property type="entry name" value="Cullin"/>
    <property type="match status" value="1"/>
</dbReference>
<dbReference type="SMART" id="SM00884">
    <property type="entry name" value="Cullin_Nedd8"/>
    <property type="match status" value="1"/>
</dbReference>
<dbReference type="Proteomes" id="UP000274131">
    <property type="component" value="Unassembled WGS sequence"/>
</dbReference>
<dbReference type="Gene3D" id="1.10.10.10">
    <property type="entry name" value="Winged helix-like DNA-binding domain superfamily/Winged helix DNA-binding domain"/>
    <property type="match status" value="1"/>
</dbReference>
<dbReference type="EMBL" id="UXUI01009213">
    <property type="protein sequence ID" value="VDD93257.1"/>
    <property type="molecule type" value="Genomic_DNA"/>
</dbReference>
<evidence type="ECO:0000256" key="3">
    <source>
        <dbReference type="ARBA" id="ARBA00022786"/>
    </source>
</evidence>
<keyword evidence="3" id="KW-0833">Ubl conjugation pathway</keyword>
<dbReference type="InterPro" id="IPR001373">
    <property type="entry name" value="Cullin_N"/>
</dbReference>
<dbReference type="AlphaFoldDB" id="A0A0N4VD54"/>
<dbReference type="InterPro" id="IPR019559">
    <property type="entry name" value="Cullin_neddylation_domain"/>
</dbReference>
<dbReference type="InterPro" id="IPR045093">
    <property type="entry name" value="Cullin"/>
</dbReference>
<proteinExistence type="inferred from homology"/>
<sequence length="708" mass="82781">MSYFTLRPKQVSFDEIWERLQTTLEKILRLERLERRTWDDNFYDIYSLCVAVPESLSAELYEKTREFLKEHVHGLYEYISGVADENLLSEYNALWKVYHQGTTYIHKLFIYLNKQFVKSKHAECEGPYGGYNQYLSHCEVKEIGPLALLIWQEKLIRPIEDRLVIQLLKAIAADRKGHVIFKVEVVRSVIMSFIQVDDVGLLRDSSDKLLHGKEVNYETYKNIFEKKFLFATIEHYTLLANSFINELSCSEYMERVIACIENENERSRRYLHKSSYDVVTRLCQDVMVSNHKEKLHAVCHELIQNEEKHDLHNMYVLLKPVQGLNIMIREFEAFVKKTGLDAVRNLQGDNIPQQFVDSALQAVVNYREEQKQSPKASERLARYTDNLLRKSAKGLSEAEVDARLSQAIIIFRYIDEKDVFQKQACGFEFTSKLSRMFTDIGLTQDLTEKFIKEKPSLKEQMQALVLQAGAWPLTPNQAQENCDKDQYKNTFKIPDMLYSSIQQFEEYYHNSHNGRKLTWLFNLSTVELKLLYLDKIYIVTMTVHQLGILSTFSDEDVVMVSKIGDFCGLSGDLLYKNIRTLVDAGILFVVDKESIQDDTEVSLNLSLSSKKIRIKVLPPQIQRQAEKEIEHVNNTVMQDRKYHMECTIVRIMKTRKVMKHAALVNEVIEQTKDRFTPDINFIKKNIEGLIEKLYLQRTDQADEYQYLA</sequence>
<dbReference type="Pfam" id="PF10557">
    <property type="entry name" value="Cullin_Nedd8"/>
    <property type="match status" value="1"/>
</dbReference>
<dbReference type="GO" id="GO:0031461">
    <property type="term" value="C:cullin-RING ubiquitin ligase complex"/>
    <property type="evidence" value="ECO:0007669"/>
    <property type="project" value="InterPro"/>
</dbReference>
<dbReference type="InterPro" id="IPR016158">
    <property type="entry name" value="Cullin_homology"/>
</dbReference>
<dbReference type="FunFam" id="1.20.1310.10:FF:000001">
    <property type="entry name" value="Cullin 3"/>
    <property type="match status" value="1"/>
</dbReference>
<dbReference type="InterPro" id="IPR036317">
    <property type="entry name" value="Cullin_homology_sf"/>
</dbReference>
<reference evidence="10" key="1">
    <citation type="submission" date="2017-02" db="UniProtKB">
        <authorList>
            <consortium name="WormBaseParasite"/>
        </authorList>
    </citation>
    <scope>IDENTIFICATION</scope>
</reference>
<dbReference type="STRING" id="51028.A0A0N4VD54"/>
<evidence type="ECO:0000313" key="9">
    <source>
        <dbReference type="Proteomes" id="UP000274131"/>
    </source>
</evidence>
<dbReference type="InterPro" id="IPR016157">
    <property type="entry name" value="Cullin_CS"/>
</dbReference>
<evidence type="ECO:0000256" key="1">
    <source>
        <dbReference type="ARBA" id="ARBA00006019"/>
    </source>
</evidence>
<dbReference type="Pfam" id="PF26557">
    <property type="entry name" value="Cullin_AB"/>
    <property type="match status" value="1"/>
</dbReference>
<evidence type="ECO:0000259" key="7">
    <source>
        <dbReference type="PROSITE" id="PS50069"/>
    </source>
</evidence>
<evidence type="ECO:0000256" key="4">
    <source>
        <dbReference type="ARBA" id="ARBA00022843"/>
    </source>
</evidence>
<comment type="similarity">
    <text evidence="1 5 6">Belongs to the cullin family.</text>
</comment>
<dbReference type="SUPFAM" id="SSF75632">
    <property type="entry name" value="Cullin homology domain"/>
    <property type="match status" value="1"/>
</dbReference>
<dbReference type="GO" id="GO:0031625">
    <property type="term" value="F:ubiquitin protein ligase binding"/>
    <property type="evidence" value="ECO:0007669"/>
    <property type="project" value="InterPro"/>
</dbReference>
<dbReference type="InterPro" id="IPR016159">
    <property type="entry name" value="Cullin_repeat-like_dom_sf"/>
</dbReference>
<evidence type="ECO:0000256" key="5">
    <source>
        <dbReference type="PROSITE-ProRule" id="PRU00330"/>
    </source>
</evidence>
<organism evidence="10">
    <name type="scientific">Enterobius vermicularis</name>
    <name type="common">Human pinworm</name>
    <dbReference type="NCBI Taxonomy" id="51028"/>
    <lineage>
        <taxon>Eukaryota</taxon>
        <taxon>Metazoa</taxon>
        <taxon>Ecdysozoa</taxon>
        <taxon>Nematoda</taxon>
        <taxon>Chromadorea</taxon>
        <taxon>Rhabditida</taxon>
        <taxon>Spirurina</taxon>
        <taxon>Oxyuridomorpha</taxon>
        <taxon>Oxyuroidea</taxon>
        <taxon>Oxyuridae</taxon>
        <taxon>Enterobius</taxon>
    </lineage>
</organism>
<keyword evidence="9" id="KW-1185">Reference proteome</keyword>
<dbReference type="Gene3D" id="3.30.230.130">
    <property type="entry name" value="Cullin, Chain C, Domain 2"/>
    <property type="match status" value="1"/>
</dbReference>
<feature type="domain" description="Cullin family profile" evidence="7">
    <location>
        <begin position="375"/>
        <end position="582"/>
    </location>
</feature>
<dbReference type="FunFam" id="1.10.10.10:FF:000014">
    <property type="entry name" value="Cullin 1"/>
    <property type="match status" value="1"/>
</dbReference>
<protein>
    <submittedName>
        <fullName evidence="10">CULLIN_2 domain-containing protein</fullName>
    </submittedName>
</protein>
<dbReference type="SMART" id="SM00182">
    <property type="entry name" value="CULLIN"/>
    <property type="match status" value="1"/>
</dbReference>
<gene>
    <name evidence="8" type="ORF">EVEC_LOCUS8008</name>
</gene>
<dbReference type="OrthoDB" id="27073at2759"/>
<reference evidence="8 9" key="2">
    <citation type="submission" date="2018-10" db="EMBL/GenBank/DDBJ databases">
        <authorList>
            <consortium name="Pathogen Informatics"/>
        </authorList>
    </citation>
    <scope>NUCLEOTIDE SEQUENCE [LARGE SCALE GENOMIC DNA]</scope>
</reference>
<dbReference type="InterPro" id="IPR059120">
    <property type="entry name" value="Cullin-like_AB"/>
</dbReference>
<dbReference type="PROSITE" id="PS50069">
    <property type="entry name" value="CULLIN_2"/>
    <property type="match status" value="1"/>
</dbReference>
<keyword evidence="4" id="KW-0832">Ubl conjugation</keyword>
<name>A0A0N4VD54_ENTVE</name>
<dbReference type="WBParaSite" id="EVEC_0000852401-mRNA-1">
    <property type="protein sequence ID" value="EVEC_0000852401-mRNA-1"/>
    <property type="gene ID" value="EVEC_0000852401"/>
</dbReference>
<dbReference type="SUPFAM" id="SSF46785">
    <property type="entry name" value="Winged helix' DNA-binding domain"/>
    <property type="match status" value="1"/>
</dbReference>
<dbReference type="SUPFAM" id="SSF74788">
    <property type="entry name" value="Cullin repeat-like"/>
    <property type="match status" value="1"/>
</dbReference>
<evidence type="ECO:0000313" key="8">
    <source>
        <dbReference type="EMBL" id="VDD93257.1"/>
    </source>
</evidence>
<evidence type="ECO:0000256" key="2">
    <source>
        <dbReference type="ARBA" id="ARBA00022499"/>
    </source>
</evidence>
<evidence type="ECO:0000256" key="6">
    <source>
        <dbReference type="RuleBase" id="RU003829"/>
    </source>
</evidence>
<keyword evidence="2" id="KW-1017">Isopeptide bond</keyword>
<accession>A0A0N4VD54</accession>
<evidence type="ECO:0000313" key="10">
    <source>
        <dbReference type="WBParaSite" id="EVEC_0000852401-mRNA-1"/>
    </source>
</evidence>
<dbReference type="PROSITE" id="PS01256">
    <property type="entry name" value="CULLIN_1"/>
    <property type="match status" value="1"/>
</dbReference>